<organism evidence="4 5">
    <name type="scientific">Amorphus orientalis</name>
    <dbReference type="NCBI Taxonomy" id="649198"/>
    <lineage>
        <taxon>Bacteria</taxon>
        <taxon>Pseudomonadati</taxon>
        <taxon>Pseudomonadota</taxon>
        <taxon>Alphaproteobacteria</taxon>
        <taxon>Hyphomicrobiales</taxon>
        <taxon>Amorphaceae</taxon>
        <taxon>Amorphus</taxon>
    </lineage>
</organism>
<dbReference type="GO" id="GO:0016491">
    <property type="term" value="F:oxidoreductase activity"/>
    <property type="evidence" value="ECO:0007669"/>
    <property type="project" value="UniProtKB-KW"/>
</dbReference>
<dbReference type="Pfam" id="PF01266">
    <property type="entry name" value="DAO"/>
    <property type="match status" value="1"/>
</dbReference>
<dbReference type="InterPro" id="IPR006076">
    <property type="entry name" value="FAD-dep_OxRdtase"/>
</dbReference>
<evidence type="ECO:0000256" key="2">
    <source>
        <dbReference type="SAM" id="MobiDB-lite"/>
    </source>
</evidence>
<keyword evidence="5" id="KW-1185">Reference proteome</keyword>
<dbReference type="SUPFAM" id="SSF51905">
    <property type="entry name" value="FAD/NAD(P)-binding domain"/>
    <property type="match status" value="1"/>
</dbReference>
<reference evidence="4" key="1">
    <citation type="submission" date="2023-07" db="EMBL/GenBank/DDBJ databases">
        <title>Genomic Encyclopedia of Type Strains, Phase IV (KMG-IV): sequencing the most valuable type-strain genomes for metagenomic binning, comparative biology and taxonomic classification.</title>
        <authorList>
            <person name="Goeker M."/>
        </authorList>
    </citation>
    <scope>NUCLEOTIDE SEQUENCE</scope>
    <source>
        <strain evidence="4">DSM 21202</strain>
    </source>
</reference>
<dbReference type="Gene3D" id="3.30.9.10">
    <property type="entry name" value="D-Amino Acid Oxidase, subunit A, domain 2"/>
    <property type="match status" value="1"/>
</dbReference>
<dbReference type="RefSeq" id="WP_306885083.1">
    <property type="nucleotide sequence ID" value="NZ_JAUSUL010000002.1"/>
</dbReference>
<evidence type="ECO:0000313" key="5">
    <source>
        <dbReference type="Proteomes" id="UP001229244"/>
    </source>
</evidence>
<sequence length="439" mass="46708">MTDAARHSGGAANGSPSGPPTIYVEGVSAPTFPELSESSRADVCVVGGGFTGLSTALHLARTGRSVVLLEAQRIGYGATGRNGGQLHSGQRRDQVWLEDKVGRDDAARLWELAEAAKDLVRSLIRDHDIDCGWTEGLIEAAHTRAIFDEERDYVAHLADRYGVGALSVLDRDQIAEATGSDRFVGGFRDASAGHLNPYALACGIARAAEAVGARLHEGSRVVRIEATGQGKRRVSTATAHVDAETVVLAGNGYLAGIEPSVEARVLPINNYVVATEPLGPERMQRLIPGGECVADTRFVVRYWRPTPDNRLVFGGGETYTRRLNADPAAVVRPYLAEIYPDLADVPIASAWGGTLAVTRHRMPFIRRVEPGLYAGCGYSGQGVGTATFAGKVLADGIAGDTGALDVFARLPVPSFPGGTLLRTPLLVLAMSWYALRDRL</sequence>
<evidence type="ECO:0000256" key="1">
    <source>
        <dbReference type="ARBA" id="ARBA00023002"/>
    </source>
</evidence>
<gene>
    <name evidence="4" type="ORF">J2S73_001703</name>
</gene>
<protein>
    <submittedName>
        <fullName evidence="4">Gamma-glutamylputrescine oxidase</fullName>
        <ecNumber evidence="4">1.4.3.-</ecNumber>
    </submittedName>
</protein>
<feature type="region of interest" description="Disordered" evidence="2">
    <location>
        <begin position="1"/>
        <end position="24"/>
    </location>
</feature>
<dbReference type="EC" id="1.4.3.-" evidence="4"/>
<accession>A0AAE3VP66</accession>
<dbReference type="Proteomes" id="UP001229244">
    <property type="component" value="Unassembled WGS sequence"/>
</dbReference>
<dbReference type="PANTHER" id="PTHR13847:SF281">
    <property type="entry name" value="FAD DEPENDENT OXIDOREDUCTASE DOMAIN-CONTAINING PROTEIN"/>
    <property type="match status" value="1"/>
</dbReference>
<dbReference type="Gene3D" id="3.50.50.60">
    <property type="entry name" value="FAD/NAD(P)-binding domain"/>
    <property type="match status" value="1"/>
</dbReference>
<feature type="domain" description="FAD dependent oxidoreductase" evidence="3">
    <location>
        <begin position="42"/>
        <end position="395"/>
    </location>
</feature>
<dbReference type="PANTHER" id="PTHR13847">
    <property type="entry name" value="SARCOSINE DEHYDROGENASE-RELATED"/>
    <property type="match status" value="1"/>
</dbReference>
<name>A0AAE3VP66_9HYPH</name>
<proteinExistence type="predicted"/>
<dbReference type="AlphaFoldDB" id="A0AAE3VP66"/>
<evidence type="ECO:0000313" key="4">
    <source>
        <dbReference type="EMBL" id="MDQ0315246.1"/>
    </source>
</evidence>
<evidence type="ECO:0000259" key="3">
    <source>
        <dbReference type="Pfam" id="PF01266"/>
    </source>
</evidence>
<dbReference type="InterPro" id="IPR036188">
    <property type="entry name" value="FAD/NAD-bd_sf"/>
</dbReference>
<dbReference type="GO" id="GO:0005737">
    <property type="term" value="C:cytoplasm"/>
    <property type="evidence" value="ECO:0007669"/>
    <property type="project" value="TreeGrafter"/>
</dbReference>
<dbReference type="EMBL" id="JAUSUL010000002">
    <property type="protein sequence ID" value="MDQ0315246.1"/>
    <property type="molecule type" value="Genomic_DNA"/>
</dbReference>
<comment type="caution">
    <text evidence="4">The sequence shown here is derived from an EMBL/GenBank/DDBJ whole genome shotgun (WGS) entry which is preliminary data.</text>
</comment>
<keyword evidence="1 4" id="KW-0560">Oxidoreductase</keyword>